<dbReference type="KEGG" id="stru:115199147"/>
<dbReference type="PANTHER" id="PTHR21723:SF2">
    <property type="entry name" value="RESISTANCE TO INHIBITORS OF CHOLINESTERASE PROTEIN 3 N-TERMINAL DOMAIN-CONTAINING PROTEIN"/>
    <property type="match status" value="1"/>
</dbReference>
<organism evidence="4 5">
    <name type="scientific">Salmo trutta</name>
    <name type="common">Brown trout</name>
    <dbReference type="NCBI Taxonomy" id="8032"/>
    <lineage>
        <taxon>Eukaryota</taxon>
        <taxon>Metazoa</taxon>
        <taxon>Chordata</taxon>
        <taxon>Craniata</taxon>
        <taxon>Vertebrata</taxon>
        <taxon>Euteleostomi</taxon>
        <taxon>Actinopterygii</taxon>
        <taxon>Neopterygii</taxon>
        <taxon>Teleostei</taxon>
        <taxon>Protacanthopterygii</taxon>
        <taxon>Salmoniformes</taxon>
        <taxon>Salmonidae</taxon>
        <taxon>Salmoninae</taxon>
        <taxon>Salmo</taxon>
    </lineage>
</organism>
<dbReference type="InterPro" id="IPR026160">
    <property type="entry name" value="Ric3"/>
</dbReference>
<dbReference type="GO" id="GO:0045202">
    <property type="term" value="C:synapse"/>
    <property type="evidence" value="ECO:0007669"/>
    <property type="project" value="GOC"/>
</dbReference>
<dbReference type="OrthoDB" id="9904035at2759"/>
<gene>
    <name evidence="4" type="primary">LOC115199147</name>
</gene>
<reference evidence="4" key="2">
    <citation type="submission" date="2025-09" db="UniProtKB">
        <authorList>
            <consortium name="Ensembl"/>
        </authorList>
    </citation>
    <scope>IDENTIFICATION</scope>
</reference>
<accession>A0A674DUQ7</accession>
<name>A0A674DUQ7_SALTR</name>
<proteinExistence type="predicted"/>
<evidence type="ECO:0000256" key="2">
    <source>
        <dbReference type="SAM" id="Phobius"/>
    </source>
</evidence>
<feature type="transmembrane region" description="Helical" evidence="2">
    <location>
        <begin position="102"/>
        <end position="123"/>
    </location>
</feature>
<feature type="compositionally biased region" description="Acidic residues" evidence="1">
    <location>
        <begin position="275"/>
        <end position="293"/>
    </location>
</feature>
<sequence length="318" mass="35383">MVFSSSQQVVVAFTAVLFAFVVFPRMFGVGSGAKETRGFDARYNRKAGPGPGPGAVRGQPVNKNTPGSMNNAQTLENMQQMKVMMEQEMKGDKYKTNSNKGYVFTLMPLYAIGVGLFAAYKFLKIKSADDSQAQKNKAAKGPKKSEETENQLTELEQRLAQTEKMLNSILTQLDPLTSCVKSVAQEQKNEIMSQLQSIRHLMKKRGMDCPPLNIEEPQCERNLDDLIESLAAHNDTSPEVVAPAEDDQSGVVKEEEPVHHQQHHPESKDEYSATDAEEEEDMPSLDDSCETNIEDIGLAQSIPEEMPTTGLRRRNRLE</sequence>
<feature type="region of interest" description="Disordered" evidence="1">
    <location>
        <begin position="45"/>
        <end position="66"/>
    </location>
</feature>
<evidence type="ECO:0000313" key="4">
    <source>
        <dbReference type="Ensembl" id="ENSSTUP00000099530.1"/>
    </source>
</evidence>
<dbReference type="InParanoid" id="A0A674DUQ7"/>
<feature type="region of interest" description="Disordered" evidence="1">
    <location>
        <begin position="131"/>
        <end position="150"/>
    </location>
</feature>
<keyword evidence="2" id="KW-0812">Transmembrane</keyword>
<evidence type="ECO:0000313" key="5">
    <source>
        <dbReference type="Proteomes" id="UP000472277"/>
    </source>
</evidence>
<dbReference type="AlphaFoldDB" id="A0A674DUQ7"/>
<dbReference type="InterPro" id="IPR032763">
    <property type="entry name" value="RIC3_N"/>
</dbReference>
<keyword evidence="2" id="KW-1133">Transmembrane helix</keyword>
<protein>
    <submittedName>
        <fullName evidence="4">Coiled-coil domain-containing protein 107-like</fullName>
    </submittedName>
</protein>
<dbReference type="GO" id="GO:0007271">
    <property type="term" value="P:synaptic transmission, cholinergic"/>
    <property type="evidence" value="ECO:0007669"/>
    <property type="project" value="TreeGrafter"/>
</dbReference>
<keyword evidence="2" id="KW-0472">Membrane</keyword>
<feature type="domain" description="Resistance to inhibitors of cholinesterase protein 3 N-terminal" evidence="3">
    <location>
        <begin position="15"/>
        <end position="171"/>
    </location>
</feature>
<dbReference type="GO" id="GO:0043025">
    <property type="term" value="C:neuronal cell body"/>
    <property type="evidence" value="ECO:0007669"/>
    <property type="project" value="TreeGrafter"/>
</dbReference>
<feature type="transmembrane region" description="Helical" evidence="2">
    <location>
        <begin position="6"/>
        <end position="27"/>
    </location>
</feature>
<dbReference type="GeneID" id="115199147"/>
<dbReference type="GeneTree" id="ENSGT00440000034107"/>
<dbReference type="OMA" id="WEHSELI"/>
<dbReference type="Ensembl" id="ENSSTUT00000106815.1">
    <property type="protein sequence ID" value="ENSSTUP00000099530.1"/>
    <property type="gene ID" value="ENSSTUG00000044622.1"/>
</dbReference>
<evidence type="ECO:0000259" key="3">
    <source>
        <dbReference type="Pfam" id="PF15361"/>
    </source>
</evidence>
<dbReference type="PANTHER" id="PTHR21723">
    <property type="entry name" value="RESISTANCE TO INHIBITORS OF CHOLINESTERASE PROTEIN 3 RIC3"/>
    <property type="match status" value="1"/>
</dbReference>
<feature type="region of interest" description="Disordered" evidence="1">
    <location>
        <begin position="235"/>
        <end position="318"/>
    </location>
</feature>
<reference evidence="4" key="1">
    <citation type="submission" date="2025-08" db="UniProtKB">
        <authorList>
            <consortium name="Ensembl"/>
        </authorList>
    </citation>
    <scope>IDENTIFICATION</scope>
</reference>
<feature type="compositionally biased region" description="Basic and acidic residues" evidence="1">
    <location>
        <begin position="252"/>
        <end position="271"/>
    </location>
</feature>
<dbReference type="GO" id="GO:0034394">
    <property type="term" value="P:protein localization to cell surface"/>
    <property type="evidence" value="ECO:0007669"/>
    <property type="project" value="TreeGrafter"/>
</dbReference>
<evidence type="ECO:0000256" key="1">
    <source>
        <dbReference type="SAM" id="MobiDB-lite"/>
    </source>
</evidence>
<dbReference type="Pfam" id="PF15361">
    <property type="entry name" value="RIC3"/>
    <property type="match status" value="1"/>
</dbReference>
<dbReference type="Proteomes" id="UP000472277">
    <property type="component" value="Chromosome 8"/>
</dbReference>
<dbReference type="GO" id="GO:0043005">
    <property type="term" value="C:neuron projection"/>
    <property type="evidence" value="ECO:0007669"/>
    <property type="project" value="TreeGrafter"/>
</dbReference>
<dbReference type="RefSeq" id="XP_029617613.1">
    <property type="nucleotide sequence ID" value="XM_029761753.1"/>
</dbReference>
<keyword evidence="5" id="KW-1185">Reference proteome</keyword>